<gene>
    <name evidence="2" type="ORF">IXB50_13840</name>
</gene>
<sequence>MVNFFCGRKMVAIVRLGALLGLVSLGSCSQYLNMSRIENRIQDDIERQGRRLTLKDVICPNRMIKQAEAYFRCVGELPNGGQFTVNVIQQDDQGNVSWDVPSSKVLINLASLEEKIQAGTKEAVGKSLTIDCRDTYRVSQRGDSFECDVVGAGTVTAGRVDSVLVKVDGDGNLEWQEILIEHTPGAASGTNAAGSAASSASATPEVPAAKSADDKTDESAAAAKPASNPLAEAEEDADDDGDRQ</sequence>
<evidence type="ECO:0000313" key="2">
    <source>
        <dbReference type="EMBL" id="MBT9316507.1"/>
    </source>
</evidence>
<proteinExistence type="predicted"/>
<evidence type="ECO:0000256" key="1">
    <source>
        <dbReference type="SAM" id="MobiDB-lite"/>
    </source>
</evidence>
<reference evidence="2" key="1">
    <citation type="submission" date="2020-11" db="EMBL/GenBank/DDBJ databases">
        <authorList>
            <person name="Konstantinou D."/>
            <person name="Gkelis S."/>
            <person name="Popin R."/>
            <person name="Fewer D."/>
            <person name="Sivonen K."/>
        </authorList>
    </citation>
    <scope>NUCLEOTIDE SEQUENCE</scope>
    <source>
        <strain evidence="2">TAU-MAC 1115</strain>
    </source>
</reference>
<name>A0A947DG70_9CYAN</name>
<organism evidence="2 3">
    <name type="scientific">Leptothoe spongobia TAU-MAC 1115</name>
    <dbReference type="NCBI Taxonomy" id="1967444"/>
    <lineage>
        <taxon>Bacteria</taxon>
        <taxon>Bacillati</taxon>
        <taxon>Cyanobacteriota</taxon>
        <taxon>Cyanophyceae</taxon>
        <taxon>Nodosilineales</taxon>
        <taxon>Cymatolegaceae</taxon>
        <taxon>Leptothoe</taxon>
        <taxon>Leptothoe spongobia</taxon>
    </lineage>
</organism>
<evidence type="ECO:0000313" key="3">
    <source>
        <dbReference type="Proteomes" id="UP000717364"/>
    </source>
</evidence>
<comment type="caution">
    <text evidence="2">The sequence shown here is derived from an EMBL/GenBank/DDBJ whole genome shotgun (WGS) entry which is preliminary data.</text>
</comment>
<feature type="compositionally biased region" description="Low complexity" evidence="1">
    <location>
        <begin position="185"/>
        <end position="209"/>
    </location>
</feature>
<reference evidence="2" key="2">
    <citation type="journal article" date="2021" name="Mar. Drugs">
        <title>Genome Reduction and Secondary Metabolism of the Marine Sponge-Associated Cyanobacterium Leptothoe.</title>
        <authorList>
            <person name="Konstantinou D."/>
            <person name="Popin R.V."/>
            <person name="Fewer D.P."/>
            <person name="Sivonen K."/>
            <person name="Gkelis S."/>
        </authorList>
    </citation>
    <scope>NUCLEOTIDE SEQUENCE</scope>
    <source>
        <strain evidence="2">TAU-MAC 1115</strain>
    </source>
</reference>
<dbReference type="AlphaFoldDB" id="A0A947DG70"/>
<keyword evidence="3" id="KW-1185">Reference proteome</keyword>
<feature type="region of interest" description="Disordered" evidence="1">
    <location>
        <begin position="185"/>
        <end position="244"/>
    </location>
</feature>
<protein>
    <recommendedName>
        <fullName evidence="4">DUF4333 domain-containing protein</fullName>
    </recommendedName>
</protein>
<accession>A0A947DG70</accession>
<feature type="compositionally biased region" description="Low complexity" evidence="1">
    <location>
        <begin position="219"/>
        <end position="231"/>
    </location>
</feature>
<evidence type="ECO:0008006" key="4">
    <source>
        <dbReference type="Google" id="ProtNLM"/>
    </source>
</evidence>
<feature type="compositionally biased region" description="Acidic residues" evidence="1">
    <location>
        <begin position="232"/>
        <end position="244"/>
    </location>
</feature>
<dbReference type="EMBL" id="JADOES010000027">
    <property type="protein sequence ID" value="MBT9316507.1"/>
    <property type="molecule type" value="Genomic_DNA"/>
</dbReference>
<dbReference type="Proteomes" id="UP000717364">
    <property type="component" value="Unassembled WGS sequence"/>
</dbReference>